<keyword evidence="5 9" id="KW-0808">Transferase</keyword>
<dbReference type="PANTHER" id="PTHR11571">
    <property type="entry name" value="GLUTATHIONE S-TRANSFERASE"/>
    <property type="match status" value="1"/>
</dbReference>
<dbReference type="GO" id="GO:0006749">
    <property type="term" value="P:glutathione metabolic process"/>
    <property type="evidence" value="ECO:0007669"/>
    <property type="project" value="TreeGrafter"/>
</dbReference>
<dbReference type="SUPFAM" id="SSF47616">
    <property type="entry name" value="GST C-terminal domain-like"/>
    <property type="match status" value="1"/>
</dbReference>
<evidence type="ECO:0000256" key="2">
    <source>
        <dbReference type="ARBA" id="ARBA00005861"/>
    </source>
</evidence>
<dbReference type="InterPro" id="IPR050213">
    <property type="entry name" value="GST_superfamily"/>
</dbReference>
<dbReference type="InterPro" id="IPR010987">
    <property type="entry name" value="Glutathione-S-Trfase_C-like"/>
</dbReference>
<dbReference type="PROSITE" id="PS50404">
    <property type="entry name" value="GST_NTER"/>
    <property type="match status" value="1"/>
</dbReference>
<dbReference type="PROSITE" id="PS50405">
    <property type="entry name" value="GST_CTER"/>
    <property type="match status" value="1"/>
</dbReference>
<dbReference type="InterPro" id="IPR036282">
    <property type="entry name" value="Glutathione-S-Trfase_C_sf"/>
</dbReference>
<dbReference type="OrthoDB" id="4951845at2759"/>
<evidence type="ECO:0000256" key="4">
    <source>
        <dbReference type="ARBA" id="ARBA00012452"/>
    </source>
</evidence>
<evidence type="ECO:0000313" key="9">
    <source>
        <dbReference type="EMBL" id="AFY08505.1"/>
    </source>
</evidence>
<comment type="subunit">
    <text evidence="3">Homodimer.</text>
</comment>
<proteinExistence type="evidence at transcript level"/>
<comment type="similarity">
    <text evidence="2">Belongs to the GST superfamily. Mu family.</text>
</comment>
<evidence type="ECO:0000256" key="6">
    <source>
        <dbReference type="ARBA" id="ARBA00047960"/>
    </source>
</evidence>
<accession>K9MXT7</accession>
<feature type="domain" description="GST N-terminal" evidence="7">
    <location>
        <begin position="1"/>
        <end position="88"/>
    </location>
</feature>
<dbReference type="InterPro" id="IPR036249">
    <property type="entry name" value="Thioredoxin-like_sf"/>
</dbReference>
<dbReference type="AlphaFoldDB" id="K9MXT7"/>
<dbReference type="Gene3D" id="3.40.30.10">
    <property type="entry name" value="Glutaredoxin"/>
    <property type="match status" value="1"/>
</dbReference>
<dbReference type="SUPFAM" id="SSF52833">
    <property type="entry name" value="Thioredoxin-like"/>
    <property type="match status" value="1"/>
</dbReference>
<dbReference type="InterPro" id="IPR040079">
    <property type="entry name" value="Glutathione_S-Trfase"/>
</dbReference>
<reference evidence="9" key="1">
    <citation type="submission" date="2012-09" db="EMBL/GenBank/DDBJ databases">
        <authorList>
            <person name="Niu J."/>
            <person name="Zhang K."/>
            <person name="Ding T."/>
            <person name="Wang J."/>
        </authorList>
    </citation>
    <scope>NUCLEOTIDE SEQUENCE</scope>
</reference>
<dbReference type="SFLD" id="SFLDS00019">
    <property type="entry name" value="Glutathione_Transferase_(cytos"/>
    <property type="match status" value="1"/>
</dbReference>
<dbReference type="Pfam" id="PF14497">
    <property type="entry name" value="GST_C_3"/>
    <property type="match status" value="1"/>
</dbReference>
<dbReference type="EC" id="2.5.1.18" evidence="4"/>
<sequence>MTPIIGYWTYRANVEPILLTMRQINQPYQLKTYKQGDGSDYLGDEWPIDKKGLGLIYPNVPYYIEGDVKITQTLAILRYLARKHDFGSRTEEEYIRIDIVEQGAFEIMSSLWRAWYVDTQEECDKFNEQLIPFLEQKLEHTSQVLGSDEFILGDRVTFIDFLLYSTLDYVRLFRSQLFDCHENLTHFLNRIENLPNIKSYFTDENFKRFPIIGSRAKWGHNPPSN</sequence>
<evidence type="ECO:0000259" key="8">
    <source>
        <dbReference type="PROSITE" id="PS50405"/>
    </source>
</evidence>
<protein>
    <recommendedName>
        <fullName evidence="4">glutathione transferase</fullName>
        <ecNumber evidence="4">2.5.1.18</ecNumber>
    </recommendedName>
</protein>
<comment type="catalytic activity">
    <reaction evidence="6">
        <text>RX + glutathione = an S-substituted glutathione + a halide anion + H(+)</text>
        <dbReference type="Rhea" id="RHEA:16437"/>
        <dbReference type="ChEBI" id="CHEBI:15378"/>
        <dbReference type="ChEBI" id="CHEBI:16042"/>
        <dbReference type="ChEBI" id="CHEBI:17792"/>
        <dbReference type="ChEBI" id="CHEBI:57925"/>
        <dbReference type="ChEBI" id="CHEBI:90779"/>
        <dbReference type="EC" id="2.5.1.18"/>
    </reaction>
</comment>
<organism evidence="9">
    <name type="scientific">Panonychus citri</name>
    <name type="common">Citrus red mite</name>
    <name type="synonym">Tetranychus citri</name>
    <dbReference type="NCBI Taxonomy" id="50023"/>
    <lineage>
        <taxon>Eukaryota</taxon>
        <taxon>Metazoa</taxon>
        <taxon>Ecdysozoa</taxon>
        <taxon>Arthropoda</taxon>
        <taxon>Chelicerata</taxon>
        <taxon>Arachnida</taxon>
        <taxon>Acari</taxon>
        <taxon>Acariformes</taxon>
        <taxon>Trombidiformes</taxon>
        <taxon>Prostigmata</taxon>
        <taxon>Eleutherengona</taxon>
        <taxon>Raphignathae</taxon>
        <taxon>Tetranychoidea</taxon>
        <taxon>Tetranychidae</taxon>
        <taxon>Panonychus</taxon>
    </lineage>
</organism>
<dbReference type="EMBL" id="JX846610">
    <property type="protein sequence ID" value="AFY08505.1"/>
    <property type="molecule type" value="mRNA"/>
</dbReference>
<dbReference type="InterPro" id="IPR004045">
    <property type="entry name" value="Glutathione_S-Trfase_N"/>
</dbReference>
<dbReference type="GO" id="GO:0004364">
    <property type="term" value="F:glutathione transferase activity"/>
    <property type="evidence" value="ECO:0007669"/>
    <property type="project" value="UniProtKB-EC"/>
</dbReference>
<dbReference type="InterPro" id="IPR004046">
    <property type="entry name" value="GST_C"/>
</dbReference>
<reference evidence="9" key="2">
    <citation type="journal article" date="2013" name="Int. J. Mol. Sci.">
        <title>Identification and Characterization of Seven Glutathione S-Transferase Genes from Citrus Red Mite, Panonychus citri (McGregor).</title>
        <authorList>
            <person name="Liao C.Y."/>
            <person name="Zhang K."/>
            <person name="Niu J.Z."/>
            <person name="Ding T.B."/>
            <person name="Zhong R."/>
            <person name="Xia W.K."/>
            <person name="Dou W."/>
            <person name="Wang J.J."/>
        </authorList>
    </citation>
    <scope>NUCLEOTIDE SEQUENCE</scope>
</reference>
<evidence type="ECO:0000256" key="1">
    <source>
        <dbReference type="ARBA" id="ARBA00003701"/>
    </source>
</evidence>
<dbReference type="Gene3D" id="1.20.1050.10">
    <property type="match status" value="1"/>
</dbReference>
<name>K9MXT7_PANCT</name>
<comment type="function">
    <text evidence="1">Conjugation of reduced glutathione to a wide number of exogenous and endogenous hydrophobic electrophiles.</text>
</comment>
<evidence type="ECO:0000259" key="7">
    <source>
        <dbReference type="PROSITE" id="PS50404"/>
    </source>
</evidence>
<feature type="domain" description="GST C-terminal" evidence="8">
    <location>
        <begin position="90"/>
        <end position="211"/>
    </location>
</feature>
<dbReference type="FunFam" id="1.20.1050.10:FF:000101">
    <property type="entry name" value="Glutathione S-transferase Mu 4"/>
    <property type="match status" value="1"/>
</dbReference>
<evidence type="ECO:0000256" key="5">
    <source>
        <dbReference type="ARBA" id="ARBA00022679"/>
    </source>
</evidence>
<dbReference type="GO" id="GO:0042178">
    <property type="term" value="P:xenobiotic catabolic process"/>
    <property type="evidence" value="ECO:0007669"/>
    <property type="project" value="UniProtKB-ARBA"/>
</dbReference>
<dbReference type="Pfam" id="PF02798">
    <property type="entry name" value="GST_N"/>
    <property type="match status" value="1"/>
</dbReference>
<dbReference type="PANTHER" id="PTHR11571:SF222">
    <property type="entry name" value="GLUTATHIONE TRANSFERASE"/>
    <property type="match status" value="1"/>
</dbReference>
<evidence type="ECO:0000256" key="3">
    <source>
        <dbReference type="ARBA" id="ARBA00011738"/>
    </source>
</evidence>